<comment type="caution">
    <text evidence="1">The sequence shown here is derived from an EMBL/GenBank/DDBJ whole genome shotgun (WGS) entry which is preliminary data.</text>
</comment>
<dbReference type="EMBL" id="AFZX01000139">
    <property type="protein sequence ID" value="EHL03995.1"/>
    <property type="molecule type" value="Genomic_DNA"/>
</dbReference>
<dbReference type="PATRIC" id="fig|537010.4.peg.4919"/>
<evidence type="ECO:0000313" key="2">
    <source>
        <dbReference type="Proteomes" id="UP000004416"/>
    </source>
</evidence>
<proteinExistence type="predicted"/>
<gene>
    <name evidence="1" type="ORF">HMPREF0322_05282</name>
</gene>
<evidence type="ECO:0000313" key="1">
    <source>
        <dbReference type="EMBL" id="EHL03995.1"/>
    </source>
</evidence>
<sequence length="194" mass="22120">MYINSYVKLFQGGGSMTIMDKVQSATRATVQGIVDREPVNYLEGGGIYGIISQGRHNLCTLEIMYNHAQDSELKERIEEAMEKLTRPLIEECEGLLKESNAQVPQFHFTNHKMHKEKLNIPEDARMTDMEIAAAVGTMAKAAQVNILAALQNSYQLHIGIMFRKFLDESLDWNYRLLQLMINRGWLPHVAKITH</sequence>
<accession>G9XWB5</accession>
<dbReference type="AlphaFoldDB" id="G9XWB5"/>
<name>G9XWB5_DESHA</name>
<protein>
    <recommendedName>
        <fullName evidence="3">DUF3231 family protein</fullName>
    </recommendedName>
</protein>
<reference evidence="1 2" key="1">
    <citation type="submission" date="2011-08" db="EMBL/GenBank/DDBJ databases">
        <authorList>
            <person name="Weinstock G."/>
            <person name="Sodergren E."/>
            <person name="Clifton S."/>
            <person name="Fulton L."/>
            <person name="Fulton B."/>
            <person name="Courtney L."/>
            <person name="Fronick C."/>
            <person name="Harrison M."/>
            <person name="Strong C."/>
            <person name="Farmer C."/>
            <person name="Delahaunty K."/>
            <person name="Markovic C."/>
            <person name="Hall O."/>
            <person name="Minx P."/>
            <person name="Tomlinson C."/>
            <person name="Mitreva M."/>
            <person name="Hou S."/>
            <person name="Chen J."/>
            <person name="Wollam A."/>
            <person name="Pepin K.H."/>
            <person name="Johnson M."/>
            <person name="Bhonagiri V."/>
            <person name="Zhang X."/>
            <person name="Suruliraj S."/>
            <person name="Warren W."/>
            <person name="Chinwalla A."/>
            <person name="Mardis E.R."/>
            <person name="Wilson R.K."/>
        </authorList>
    </citation>
    <scope>NUCLEOTIDE SEQUENCE [LARGE SCALE GENOMIC DNA]</scope>
    <source>
        <strain evidence="1 2">DP7</strain>
    </source>
</reference>
<dbReference type="InterPro" id="IPR012347">
    <property type="entry name" value="Ferritin-like"/>
</dbReference>
<dbReference type="InterPro" id="IPR021617">
    <property type="entry name" value="DUF3231"/>
</dbReference>
<dbReference type="Pfam" id="PF11553">
    <property type="entry name" value="DUF3231"/>
    <property type="match status" value="1"/>
</dbReference>
<evidence type="ECO:0008006" key="3">
    <source>
        <dbReference type="Google" id="ProtNLM"/>
    </source>
</evidence>
<dbReference type="HOGENOM" id="CLU_1501177_0_0_9"/>
<organism evidence="1 2">
    <name type="scientific">Desulfitobacterium hafniense DP7</name>
    <dbReference type="NCBI Taxonomy" id="537010"/>
    <lineage>
        <taxon>Bacteria</taxon>
        <taxon>Bacillati</taxon>
        <taxon>Bacillota</taxon>
        <taxon>Clostridia</taxon>
        <taxon>Eubacteriales</taxon>
        <taxon>Desulfitobacteriaceae</taxon>
        <taxon>Desulfitobacterium</taxon>
    </lineage>
</organism>
<dbReference type="Gene3D" id="1.20.1260.10">
    <property type="match status" value="1"/>
</dbReference>
<dbReference type="Proteomes" id="UP000004416">
    <property type="component" value="Unassembled WGS sequence"/>
</dbReference>